<keyword evidence="1" id="KW-0472">Membrane</keyword>
<dbReference type="InterPro" id="IPR029052">
    <property type="entry name" value="Metallo-depent_PP-like"/>
</dbReference>
<accession>A0A2M6WQX5</accession>
<dbReference type="EMBL" id="PFAQ01000013">
    <property type="protein sequence ID" value="PIT95218.1"/>
    <property type="molecule type" value="Genomic_DNA"/>
</dbReference>
<evidence type="ECO:0000259" key="2">
    <source>
        <dbReference type="Pfam" id="PF00149"/>
    </source>
</evidence>
<keyword evidence="1" id="KW-1133">Transmembrane helix</keyword>
<feature type="domain" description="Calcineurin-like phosphoesterase" evidence="2">
    <location>
        <begin position="73"/>
        <end position="238"/>
    </location>
</feature>
<comment type="caution">
    <text evidence="3">The sequence shown here is derived from an EMBL/GenBank/DDBJ whole genome shotgun (WGS) entry which is preliminary data.</text>
</comment>
<dbReference type="InterPro" id="IPR004843">
    <property type="entry name" value="Calcineurin-like_PHP"/>
</dbReference>
<reference evidence="4" key="1">
    <citation type="submission" date="2017-09" db="EMBL/GenBank/DDBJ databases">
        <title>Depth-based differentiation of microbial function through sediment-hosted aquifers and enrichment of novel symbionts in the deep terrestrial subsurface.</title>
        <authorList>
            <person name="Probst A.J."/>
            <person name="Ladd B."/>
            <person name="Jarett J.K."/>
            <person name="Geller-Mcgrath D.E."/>
            <person name="Sieber C.M.K."/>
            <person name="Emerson J.B."/>
            <person name="Anantharaman K."/>
            <person name="Thomas B.C."/>
            <person name="Malmstrom R."/>
            <person name="Stieglmeier M."/>
            <person name="Klingl A."/>
            <person name="Woyke T."/>
            <person name="Ryan C.M."/>
            <person name="Banfield J.F."/>
        </authorList>
    </citation>
    <scope>NUCLEOTIDE SEQUENCE [LARGE SCALE GENOMIC DNA]</scope>
</reference>
<sequence>MCDYVLLWLIVYLSYLAFPLLAWLIYLAVKKRRSLYFVLVFFILLFIYARFVEPNLIKIDYETIDLNGKGNGLKVIVAGDFHIGLFSSQAKLKRIVDRINTLDGDLVLIPGDFVFKLAIDNFSEFTELKKIKLPLAVVLGNHDYGRPRGTDVAVELIATLEADGIRVLDNQTEDLVIKGRAIKLVGLSDYYNNNADFKLLKKDTPNQLLISLTHNPDILYQYPTSSEADLTIAGHTHGGQIRLPWLYKLAIPSDYGFDAGLYQIGNYPVFVSSGLGTVGLPMRFLCRPEINVLELK</sequence>
<dbReference type="Gene3D" id="3.60.21.10">
    <property type="match status" value="1"/>
</dbReference>
<name>A0A2M6WQX5_9BACT</name>
<evidence type="ECO:0000313" key="3">
    <source>
        <dbReference type="EMBL" id="PIT95218.1"/>
    </source>
</evidence>
<feature type="transmembrane region" description="Helical" evidence="1">
    <location>
        <begin position="6"/>
        <end position="27"/>
    </location>
</feature>
<evidence type="ECO:0000256" key="1">
    <source>
        <dbReference type="SAM" id="Phobius"/>
    </source>
</evidence>
<dbReference type="SUPFAM" id="SSF56300">
    <property type="entry name" value="Metallo-dependent phosphatases"/>
    <property type="match status" value="1"/>
</dbReference>
<gene>
    <name evidence="3" type="ORF">COT98_00690</name>
</gene>
<organism evidence="3 4">
    <name type="scientific">Candidatus Falkowbacteria bacterium CG10_big_fil_rev_8_21_14_0_10_39_9</name>
    <dbReference type="NCBI Taxonomy" id="1974566"/>
    <lineage>
        <taxon>Bacteria</taxon>
        <taxon>Candidatus Falkowiibacteriota</taxon>
    </lineage>
</organism>
<protein>
    <recommendedName>
        <fullName evidence="2">Calcineurin-like phosphoesterase domain-containing protein</fullName>
    </recommendedName>
</protein>
<dbReference type="CDD" id="cd07385">
    <property type="entry name" value="MPP_YkuE_C"/>
    <property type="match status" value="1"/>
</dbReference>
<dbReference type="PANTHER" id="PTHR31302:SF0">
    <property type="entry name" value="TRANSMEMBRANE PROTEIN WITH METALLOPHOSPHOESTERASE DOMAIN"/>
    <property type="match status" value="1"/>
</dbReference>
<evidence type="ECO:0000313" key="4">
    <source>
        <dbReference type="Proteomes" id="UP000228900"/>
    </source>
</evidence>
<dbReference type="GO" id="GO:0016787">
    <property type="term" value="F:hydrolase activity"/>
    <property type="evidence" value="ECO:0007669"/>
    <property type="project" value="InterPro"/>
</dbReference>
<dbReference type="PANTHER" id="PTHR31302">
    <property type="entry name" value="TRANSMEMBRANE PROTEIN WITH METALLOPHOSPHOESTERASE DOMAIN-RELATED"/>
    <property type="match status" value="1"/>
</dbReference>
<keyword evidence="1" id="KW-0812">Transmembrane</keyword>
<proteinExistence type="predicted"/>
<dbReference type="AlphaFoldDB" id="A0A2M6WQX5"/>
<dbReference type="Proteomes" id="UP000228900">
    <property type="component" value="Unassembled WGS sequence"/>
</dbReference>
<dbReference type="InterPro" id="IPR051158">
    <property type="entry name" value="Metallophosphoesterase_sf"/>
</dbReference>
<feature type="transmembrane region" description="Helical" evidence="1">
    <location>
        <begin position="34"/>
        <end position="51"/>
    </location>
</feature>
<dbReference type="Pfam" id="PF00149">
    <property type="entry name" value="Metallophos"/>
    <property type="match status" value="1"/>
</dbReference>